<gene>
    <name evidence="1" type="ORF">BV97_02943</name>
</gene>
<accession>A0A031JY28</accession>
<evidence type="ECO:0000313" key="1">
    <source>
        <dbReference type="EMBL" id="EZP81282.1"/>
    </source>
</evidence>
<evidence type="ECO:0000313" key="2">
    <source>
        <dbReference type="Proteomes" id="UP000024329"/>
    </source>
</evidence>
<proteinExistence type="predicted"/>
<name>A0A031JY28_9SPHN</name>
<protein>
    <submittedName>
        <fullName evidence="1">Uncharacterized protein</fullName>
    </submittedName>
</protein>
<dbReference type="Proteomes" id="UP000024329">
    <property type="component" value="Unassembled WGS sequence"/>
</dbReference>
<dbReference type="EMBL" id="JFYZ01000013">
    <property type="protein sequence ID" value="EZP81282.1"/>
    <property type="molecule type" value="Genomic_DNA"/>
</dbReference>
<sequence>MRAVFHPAVGESPIRISSAILARSVLAHGLDAVGVDSLSVVNNAMFVSATGRLRPMCREGFIELVRCFQAAAILGRAGDSQAAMRARKIAVSHATSNLR</sequence>
<comment type="caution">
    <text evidence="1">The sequence shown here is derived from an EMBL/GenBank/DDBJ whole genome shotgun (WGS) entry which is preliminary data.</text>
</comment>
<organism evidence="1 2">
    <name type="scientific">Novosphingobium resinovorum</name>
    <dbReference type="NCBI Taxonomy" id="158500"/>
    <lineage>
        <taxon>Bacteria</taxon>
        <taxon>Pseudomonadati</taxon>
        <taxon>Pseudomonadota</taxon>
        <taxon>Alphaproteobacteria</taxon>
        <taxon>Sphingomonadales</taxon>
        <taxon>Sphingomonadaceae</taxon>
        <taxon>Novosphingobium</taxon>
    </lineage>
</organism>
<dbReference type="AlphaFoldDB" id="A0A031JY28"/>
<reference evidence="1 2" key="1">
    <citation type="submission" date="2014-03" db="EMBL/GenBank/DDBJ databases">
        <title>Whole genome sequence of Novosphingobium resinovorum KF1.</title>
        <authorList>
            <person name="Gan H.M."/>
            <person name="Gan H.Y."/>
            <person name="Chew T.H."/>
            <person name="Savka M.A."/>
        </authorList>
    </citation>
    <scope>NUCLEOTIDE SEQUENCE [LARGE SCALE GENOMIC DNA]</scope>
    <source>
        <strain evidence="1 2">KF1</strain>
    </source>
</reference>